<evidence type="ECO:0000256" key="1">
    <source>
        <dbReference type="SAM" id="MobiDB-lite"/>
    </source>
</evidence>
<name>A0A9Q0H8X0_9MAGN</name>
<proteinExistence type="predicted"/>
<feature type="compositionally biased region" description="Polar residues" evidence="1">
    <location>
        <begin position="86"/>
        <end position="96"/>
    </location>
</feature>
<feature type="compositionally biased region" description="Pro residues" evidence="1">
    <location>
        <begin position="100"/>
        <end position="119"/>
    </location>
</feature>
<keyword evidence="3" id="KW-1185">Reference proteome</keyword>
<dbReference type="PANTHER" id="PTHR36757:SF1">
    <property type="entry name" value="GENOME ASSEMBLY, CHROMOSOME: A04"/>
    <property type="match status" value="1"/>
</dbReference>
<reference evidence="2" key="1">
    <citation type="journal article" date="2023" name="Plant J.">
        <title>The genome of the king protea, Protea cynaroides.</title>
        <authorList>
            <person name="Chang J."/>
            <person name="Duong T.A."/>
            <person name="Schoeman C."/>
            <person name="Ma X."/>
            <person name="Roodt D."/>
            <person name="Barker N."/>
            <person name="Li Z."/>
            <person name="Van de Peer Y."/>
            <person name="Mizrachi E."/>
        </authorList>
    </citation>
    <scope>NUCLEOTIDE SEQUENCE</scope>
    <source>
        <tissue evidence="2">Young leaves</tissue>
    </source>
</reference>
<accession>A0A9Q0H8X0</accession>
<evidence type="ECO:0000313" key="3">
    <source>
        <dbReference type="Proteomes" id="UP001141806"/>
    </source>
</evidence>
<dbReference type="PANTHER" id="PTHR36757">
    <property type="entry name" value="BNAANNG22500D PROTEIN"/>
    <property type="match status" value="1"/>
</dbReference>
<sequence>MAIDLCSASESSGLGMSPRISFSHDLCHSDVVPVEQYCHRSDASLLDSSFDFDFGISVSFEPEPFSADELFFDGKILPCEIKEKTQTAATAKQSDQAMHPVPPLPPVPPPPPPLAPSPKPNRTNTSDDSKKESLKEIMATSTETEERTPSRSFWLFRRSSSHNWNGHKPSLICSLALLSRSNSTGSVTNSKRQPLLKDMQKHSHKPPTTPAKSSASSSQKYPLKKNSGTYGNGVRISPILNVPPPYIAKGTANLFGLGSLCCSGKDKNKKK</sequence>
<feature type="region of interest" description="Disordered" evidence="1">
    <location>
        <begin position="85"/>
        <end position="133"/>
    </location>
</feature>
<feature type="region of interest" description="Disordered" evidence="1">
    <location>
        <begin position="182"/>
        <end position="229"/>
    </location>
</feature>
<dbReference type="AlphaFoldDB" id="A0A9Q0H8X0"/>
<evidence type="ECO:0000313" key="2">
    <source>
        <dbReference type="EMBL" id="KAJ4961425.1"/>
    </source>
</evidence>
<protein>
    <submittedName>
        <fullName evidence="2">Uncharacterized protein</fullName>
    </submittedName>
</protein>
<dbReference type="Proteomes" id="UP001141806">
    <property type="component" value="Unassembled WGS sequence"/>
</dbReference>
<feature type="compositionally biased region" description="Polar residues" evidence="1">
    <location>
        <begin position="182"/>
        <end position="192"/>
    </location>
</feature>
<gene>
    <name evidence="2" type="ORF">NE237_021335</name>
</gene>
<dbReference type="OrthoDB" id="1923860at2759"/>
<comment type="caution">
    <text evidence="2">The sequence shown here is derived from an EMBL/GenBank/DDBJ whole genome shotgun (WGS) entry which is preliminary data.</text>
</comment>
<dbReference type="EMBL" id="JAMYWD010000009">
    <property type="protein sequence ID" value="KAJ4961425.1"/>
    <property type="molecule type" value="Genomic_DNA"/>
</dbReference>
<organism evidence="2 3">
    <name type="scientific">Protea cynaroides</name>
    <dbReference type="NCBI Taxonomy" id="273540"/>
    <lineage>
        <taxon>Eukaryota</taxon>
        <taxon>Viridiplantae</taxon>
        <taxon>Streptophyta</taxon>
        <taxon>Embryophyta</taxon>
        <taxon>Tracheophyta</taxon>
        <taxon>Spermatophyta</taxon>
        <taxon>Magnoliopsida</taxon>
        <taxon>Proteales</taxon>
        <taxon>Proteaceae</taxon>
        <taxon>Protea</taxon>
    </lineage>
</organism>